<evidence type="ECO:0000313" key="3">
    <source>
        <dbReference type="EMBL" id="RGW75457.1"/>
    </source>
</evidence>
<dbReference type="AlphaFoldDB" id="A0A413CV17"/>
<dbReference type="InterPro" id="IPR054832">
    <property type="entry name" value="transpos_IS91"/>
</dbReference>
<dbReference type="GO" id="GO:0003677">
    <property type="term" value="F:DNA binding"/>
    <property type="evidence" value="ECO:0007669"/>
    <property type="project" value="InterPro"/>
</dbReference>
<evidence type="ECO:0000259" key="2">
    <source>
        <dbReference type="Pfam" id="PF14319"/>
    </source>
</evidence>
<reference evidence="3 4" key="1">
    <citation type="submission" date="2018-08" db="EMBL/GenBank/DDBJ databases">
        <title>A genome reference for cultivated species of the human gut microbiota.</title>
        <authorList>
            <person name="Zou Y."/>
            <person name="Xue W."/>
            <person name="Luo G."/>
        </authorList>
    </citation>
    <scope>NUCLEOTIDE SEQUENCE [LARGE SCALE GENOMIC DNA]</scope>
    <source>
        <strain evidence="3 4">AF10-31</strain>
    </source>
</reference>
<dbReference type="PANTHER" id="PTHR37023:SF1">
    <property type="entry name" value="ISSOD25 TRANSPOSASE TNPA_ISSOD25"/>
    <property type="match status" value="1"/>
</dbReference>
<organism evidence="3 4">
    <name type="scientific">Holdemanella biformis</name>
    <dbReference type="NCBI Taxonomy" id="1735"/>
    <lineage>
        <taxon>Bacteria</taxon>
        <taxon>Bacillati</taxon>
        <taxon>Bacillota</taxon>
        <taxon>Erysipelotrichia</taxon>
        <taxon>Erysipelotrichales</taxon>
        <taxon>Erysipelotrichaceae</taxon>
        <taxon>Holdemanella</taxon>
    </lineage>
</organism>
<dbReference type="Pfam" id="PF14319">
    <property type="entry name" value="Zn_Tnp_IS91"/>
    <property type="match status" value="1"/>
</dbReference>
<sequence>MVHIQDIFKSMDIEGKIDYSKLNHKQKKALRNIIECKTEVMGFNTDTCECCGHTEIHYNSCKNPNCPECGAVDKEIWIHKQERFTLNVNYFHVVFTIPNELNILCLMDPKFMYKALFDVSAETIKELSKDKKYLGAKIGFTSVLHTWGQNLSLHPHIHMIVPGGGIDSNGKWKNSKKKFFLPVKVVSKLFKGKFLSYTKKNFDQRKIKDEEQFQNIINTCYSKDWVVYTKKPMKSAKHVVKYLGRYTHRIAISNARIKKYEDNKVTFSYTTYSDHNQIKEMTLDDTEFFRRYMMHVLPPNFMKIRHYGFLGNRNKEERIKAVRTATNTKNPGPLLIDYEQIISDILKRDVSICIKCGQKRHYQLE</sequence>
<dbReference type="PANTHER" id="PTHR37023">
    <property type="entry name" value="TRANSPOSASE"/>
    <property type="match status" value="1"/>
</dbReference>
<dbReference type="EMBL" id="QSAT01000012">
    <property type="protein sequence ID" value="RGW75457.1"/>
    <property type="molecule type" value="Genomic_DNA"/>
</dbReference>
<evidence type="ECO:0000259" key="1">
    <source>
        <dbReference type="Pfam" id="PF04986"/>
    </source>
</evidence>
<dbReference type="InterPro" id="IPR007069">
    <property type="entry name" value="Transposase_32"/>
</dbReference>
<dbReference type="GO" id="GO:0004803">
    <property type="term" value="F:transposase activity"/>
    <property type="evidence" value="ECO:0007669"/>
    <property type="project" value="InterPro"/>
</dbReference>
<dbReference type="Proteomes" id="UP000284651">
    <property type="component" value="Unassembled WGS sequence"/>
</dbReference>
<comment type="caution">
    <text evidence="3">The sequence shown here is derived from an EMBL/GenBank/DDBJ whole genome shotgun (WGS) entry which is preliminary data.</text>
</comment>
<dbReference type="NCBIfam" id="NF033538">
    <property type="entry name" value="transpos_IS91"/>
    <property type="match status" value="1"/>
</dbReference>
<feature type="domain" description="Transposase IS801/IS1294" evidence="1">
    <location>
        <begin position="139"/>
        <end position="314"/>
    </location>
</feature>
<dbReference type="GO" id="GO:0006313">
    <property type="term" value="P:DNA transposition"/>
    <property type="evidence" value="ECO:0007669"/>
    <property type="project" value="InterPro"/>
</dbReference>
<feature type="domain" description="Transposase zinc-binding" evidence="2">
    <location>
        <begin position="20"/>
        <end position="97"/>
    </location>
</feature>
<name>A0A413CV17_9FIRM</name>
<proteinExistence type="predicted"/>
<accession>A0A413CV17</accession>
<evidence type="ECO:0000313" key="4">
    <source>
        <dbReference type="Proteomes" id="UP000284651"/>
    </source>
</evidence>
<dbReference type="RefSeq" id="WP_118357137.1">
    <property type="nucleotide sequence ID" value="NZ_QSAT01000012.1"/>
</dbReference>
<dbReference type="InterPro" id="IPR026889">
    <property type="entry name" value="Zn_Tnp"/>
</dbReference>
<protein>
    <submittedName>
        <fullName evidence="3">IS91 family transposase</fullName>
    </submittedName>
</protein>
<gene>
    <name evidence="3" type="ORF">DWV56_05145</name>
</gene>
<dbReference type="Pfam" id="PF04986">
    <property type="entry name" value="Y2_Tnp"/>
    <property type="match status" value="1"/>
</dbReference>